<dbReference type="Proteomes" id="UP000005324">
    <property type="component" value="Unassembled WGS sequence"/>
</dbReference>
<organism evidence="3 4">
    <name type="scientific">Pseudoroseomonas cervicalis ATCC 49957</name>
    <dbReference type="NCBI Taxonomy" id="525371"/>
    <lineage>
        <taxon>Bacteria</taxon>
        <taxon>Pseudomonadati</taxon>
        <taxon>Pseudomonadota</taxon>
        <taxon>Alphaproteobacteria</taxon>
        <taxon>Acetobacterales</taxon>
        <taxon>Roseomonadaceae</taxon>
        <taxon>Roseomonas</taxon>
    </lineage>
</organism>
<keyword evidence="4" id="KW-1185">Reference proteome</keyword>
<dbReference type="Gene3D" id="3.40.50.1820">
    <property type="entry name" value="alpha/beta hydrolase"/>
    <property type="match status" value="1"/>
</dbReference>
<evidence type="ECO:0000259" key="2">
    <source>
        <dbReference type="Pfam" id="PF00561"/>
    </source>
</evidence>
<reference evidence="3 4" key="1">
    <citation type="submission" date="2010-04" db="EMBL/GenBank/DDBJ databases">
        <authorList>
            <person name="Qin X."/>
            <person name="Bachman B."/>
            <person name="Battles P."/>
            <person name="Bell A."/>
            <person name="Bess C."/>
            <person name="Bickham C."/>
            <person name="Chaboub L."/>
            <person name="Chen D."/>
            <person name="Coyle M."/>
            <person name="Deiros D.R."/>
            <person name="Dinh H."/>
            <person name="Forbes L."/>
            <person name="Fowler G."/>
            <person name="Francisco L."/>
            <person name="Fu Q."/>
            <person name="Gubbala S."/>
            <person name="Hale W."/>
            <person name="Han Y."/>
            <person name="Hemphill L."/>
            <person name="Highlander S.K."/>
            <person name="Hirani K."/>
            <person name="Hogues M."/>
            <person name="Jackson L."/>
            <person name="Jakkamsetti A."/>
            <person name="Javaid M."/>
            <person name="Jiang H."/>
            <person name="Korchina V."/>
            <person name="Kovar C."/>
            <person name="Lara F."/>
            <person name="Lee S."/>
            <person name="Mata R."/>
            <person name="Mathew T."/>
            <person name="Moen C."/>
            <person name="Morales K."/>
            <person name="Munidasa M."/>
            <person name="Nazareth L."/>
            <person name="Ngo R."/>
            <person name="Nguyen L."/>
            <person name="Okwuonu G."/>
            <person name="Ongeri F."/>
            <person name="Patil S."/>
            <person name="Petrosino J."/>
            <person name="Pham C."/>
            <person name="Pham P."/>
            <person name="Pu L.-L."/>
            <person name="Puazo M."/>
            <person name="Raj R."/>
            <person name="Reid J."/>
            <person name="Rouhana J."/>
            <person name="Saada N."/>
            <person name="Shang Y."/>
            <person name="Simmons D."/>
            <person name="Thornton R."/>
            <person name="Warren J."/>
            <person name="Weissenberger G."/>
            <person name="Zhang J."/>
            <person name="Zhang L."/>
            <person name="Zhou C."/>
            <person name="Zhu D."/>
            <person name="Muzny D."/>
            <person name="Worley K."/>
            <person name="Gibbs R."/>
        </authorList>
    </citation>
    <scope>NUCLEOTIDE SEQUENCE [LARGE SCALE GENOMIC DNA]</scope>
    <source>
        <strain evidence="3 4">ATCC 49957</strain>
    </source>
</reference>
<name>D5RSF3_9PROT</name>
<proteinExistence type="predicted"/>
<dbReference type="HOGENOM" id="CLU_067539_0_0_5"/>
<accession>D5RSF3</accession>
<dbReference type="RefSeq" id="WP_007003045.1">
    <property type="nucleotide sequence ID" value="NZ_GG770777.1"/>
</dbReference>
<dbReference type="OrthoDB" id="5492442at2"/>
<dbReference type="InterPro" id="IPR050266">
    <property type="entry name" value="AB_hydrolase_sf"/>
</dbReference>
<feature type="domain" description="AB hydrolase-1" evidence="2">
    <location>
        <begin position="64"/>
        <end position="299"/>
    </location>
</feature>
<evidence type="ECO:0000313" key="4">
    <source>
        <dbReference type="Proteomes" id="UP000005324"/>
    </source>
</evidence>
<dbReference type="GO" id="GO:0016787">
    <property type="term" value="F:hydrolase activity"/>
    <property type="evidence" value="ECO:0007669"/>
    <property type="project" value="UniProtKB-KW"/>
</dbReference>
<keyword evidence="3" id="KW-0378">Hydrolase</keyword>
<sequence>MHRRMLLAAPLIASPLLAATGPAAAQPAGIAFEEFLVPGGDPGIQLYLRNKRPEQAGAARPDRTVLCLHGATYPASTSFDLPVGGVSWMDYMAGRGFDVWCLDLRNYGRSTREAAMGQPADAGAPLTRGEVAQKDIAAAAAFIRERRGLSKIVHLGWSWGSSLQARFAADNPALVERLVLYAPQWLREAPSPAAAGAGEALGAYRSVTRAEARARWFNGVPEAKRGSLFPAGWYEHWADATFATDPEGMRQVPSVLRAPNGVLADARETWLAGKPYYDPAAIACPTLVVLAEWDRDTPPALATTMFPLLTRSPAKRLVLLGEGTHGIMLERNRGALFQAVQVFLEETIAA</sequence>
<dbReference type="PANTHER" id="PTHR43798">
    <property type="entry name" value="MONOACYLGLYCEROL LIPASE"/>
    <property type="match status" value="1"/>
</dbReference>
<gene>
    <name evidence="3" type="ORF">HMPREF0731_4015</name>
</gene>
<feature type="chain" id="PRO_5003076127" evidence="1">
    <location>
        <begin position="26"/>
        <end position="350"/>
    </location>
</feature>
<dbReference type="InterPro" id="IPR000073">
    <property type="entry name" value="AB_hydrolase_1"/>
</dbReference>
<evidence type="ECO:0000313" key="3">
    <source>
        <dbReference type="EMBL" id="EFH09776.1"/>
    </source>
</evidence>
<evidence type="ECO:0000256" key="1">
    <source>
        <dbReference type="SAM" id="SignalP"/>
    </source>
</evidence>
<dbReference type="PANTHER" id="PTHR43798:SF33">
    <property type="entry name" value="HYDROLASE, PUTATIVE (AFU_ORTHOLOGUE AFUA_2G14860)-RELATED"/>
    <property type="match status" value="1"/>
</dbReference>
<dbReference type="GO" id="GO:0016020">
    <property type="term" value="C:membrane"/>
    <property type="evidence" value="ECO:0007669"/>
    <property type="project" value="TreeGrafter"/>
</dbReference>
<keyword evidence="1" id="KW-0732">Signal</keyword>
<dbReference type="EMBL" id="ADVL01000739">
    <property type="protein sequence ID" value="EFH09776.1"/>
    <property type="molecule type" value="Genomic_DNA"/>
</dbReference>
<dbReference type="AlphaFoldDB" id="D5RSF3"/>
<feature type="signal peptide" evidence="1">
    <location>
        <begin position="1"/>
        <end position="25"/>
    </location>
</feature>
<comment type="caution">
    <text evidence="3">The sequence shown here is derived from an EMBL/GenBank/DDBJ whole genome shotgun (WGS) entry which is preliminary data.</text>
</comment>
<protein>
    <submittedName>
        <fullName evidence="3">Hydrolase, alpha/beta domain protein</fullName>
    </submittedName>
</protein>
<dbReference type="Pfam" id="PF00561">
    <property type="entry name" value="Abhydrolase_1"/>
    <property type="match status" value="1"/>
</dbReference>
<dbReference type="InterPro" id="IPR029058">
    <property type="entry name" value="AB_hydrolase_fold"/>
</dbReference>
<dbReference type="SUPFAM" id="SSF53474">
    <property type="entry name" value="alpha/beta-Hydrolases"/>
    <property type="match status" value="1"/>
</dbReference>